<keyword evidence="2" id="KW-1185">Reference proteome</keyword>
<dbReference type="EMBL" id="FMZM01000006">
    <property type="protein sequence ID" value="SDD21306.1"/>
    <property type="molecule type" value="Genomic_DNA"/>
</dbReference>
<proteinExistence type="predicted"/>
<dbReference type="GO" id="GO:0016747">
    <property type="term" value="F:acyltransferase activity, transferring groups other than amino-acyl groups"/>
    <property type="evidence" value="ECO:0007669"/>
    <property type="project" value="InterPro"/>
</dbReference>
<dbReference type="STRING" id="1045774.SAMN05421872_106315"/>
<dbReference type="SUPFAM" id="SSF55729">
    <property type="entry name" value="Acyl-CoA N-acyltransferases (Nat)"/>
    <property type="match status" value="1"/>
</dbReference>
<dbReference type="Pfam" id="PF00583">
    <property type="entry name" value="Acetyltransf_1"/>
    <property type="match status" value="1"/>
</dbReference>
<dbReference type="InterPro" id="IPR016181">
    <property type="entry name" value="Acyl_CoA_acyltransferase"/>
</dbReference>
<accession>A0A1G6SYG7</accession>
<dbReference type="Proteomes" id="UP000199034">
    <property type="component" value="Unassembled WGS sequence"/>
</dbReference>
<protein>
    <submittedName>
        <fullName evidence="1">Uncharacterized protein</fullName>
    </submittedName>
</protein>
<dbReference type="PROSITE" id="PS51186">
    <property type="entry name" value="GNAT"/>
    <property type="match status" value="1"/>
</dbReference>
<organism evidence="1 2">
    <name type="scientific">Nocardioides lianchengensis</name>
    <dbReference type="NCBI Taxonomy" id="1045774"/>
    <lineage>
        <taxon>Bacteria</taxon>
        <taxon>Bacillati</taxon>
        <taxon>Actinomycetota</taxon>
        <taxon>Actinomycetes</taxon>
        <taxon>Propionibacteriales</taxon>
        <taxon>Nocardioidaceae</taxon>
        <taxon>Nocardioides</taxon>
    </lineage>
</organism>
<dbReference type="OrthoDB" id="3778501at2"/>
<dbReference type="AlphaFoldDB" id="A0A1G6SYG7"/>
<evidence type="ECO:0000313" key="2">
    <source>
        <dbReference type="Proteomes" id="UP000199034"/>
    </source>
</evidence>
<dbReference type="InterPro" id="IPR000182">
    <property type="entry name" value="GNAT_dom"/>
</dbReference>
<sequence>MSALPGLVSAATLPDAELEAVRAIYESAFPEELTVPFADLLADRLLVRVEHDGPSGFALVRDLGPTGWTFLRYYAVGRRGRGIGSSMWADLTGLLAAEGRTRLVWDVEDPDEPGLPDHAVDEHRRRIAFYERLGGRLLPVREYLPPHDDGHAPALRLMDQPLRPDLPEVELRALVEGVYERRYGLPADSPAVRRTLRASGL</sequence>
<gene>
    <name evidence="1" type="ORF">SAMN05421872_106315</name>
</gene>
<dbReference type="Gene3D" id="3.40.630.30">
    <property type="match status" value="1"/>
</dbReference>
<evidence type="ECO:0000313" key="1">
    <source>
        <dbReference type="EMBL" id="SDD21306.1"/>
    </source>
</evidence>
<reference evidence="1 2" key="1">
    <citation type="submission" date="2016-10" db="EMBL/GenBank/DDBJ databases">
        <authorList>
            <person name="de Groot N.N."/>
        </authorList>
    </citation>
    <scope>NUCLEOTIDE SEQUENCE [LARGE SCALE GENOMIC DNA]</scope>
    <source>
        <strain evidence="1 2">CGMCC 4.6858</strain>
    </source>
</reference>
<dbReference type="RefSeq" id="WP_090856518.1">
    <property type="nucleotide sequence ID" value="NZ_FMZM01000006.1"/>
</dbReference>
<name>A0A1G6SYG7_9ACTN</name>